<name>A0A6B9J8J1_9CAUD</name>
<keyword evidence="2" id="KW-1185">Reference proteome</keyword>
<gene>
    <name evidence="1" type="primary">99</name>
    <name evidence="1" type="ORF">SEA_DRYANG_99</name>
</gene>
<evidence type="ECO:0008006" key="3">
    <source>
        <dbReference type="Google" id="ProtNLM"/>
    </source>
</evidence>
<evidence type="ECO:0000313" key="1">
    <source>
        <dbReference type="EMBL" id="QGZ17198.1"/>
    </source>
</evidence>
<evidence type="ECO:0000313" key="2">
    <source>
        <dbReference type="Proteomes" id="UP000438167"/>
    </source>
</evidence>
<dbReference type="RefSeq" id="YP_009886021.1">
    <property type="nucleotide sequence ID" value="NC_049489.1"/>
</dbReference>
<dbReference type="Pfam" id="PF13783">
    <property type="entry name" value="DUF4177"/>
    <property type="match status" value="1"/>
</dbReference>
<dbReference type="GeneID" id="55815427"/>
<sequence>MTTYEYQTVKVNRGRKSYDATMNAYAADGWEMVNVRDAWQKHVTVTLRRDTSHPAALRPKAPTLLGLIFGALTRNRTAK</sequence>
<organism evidence="1 2">
    <name type="scientific">Arthrobacter phage DrYang</name>
    <dbReference type="NCBI Taxonomy" id="2686080"/>
    <lineage>
        <taxon>Viruses</taxon>
        <taxon>Duplodnaviria</taxon>
        <taxon>Heunggongvirae</taxon>
        <taxon>Uroviricota</taxon>
        <taxon>Caudoviricetes</taxon>
        <taxon>Klausavirus</taxon>
        <taxon>Klausavirus dryang</taxon>
    </lineage>
</organism>
<proteinExistence type="predicted"/>
<dbReference type="KEGG" id="vg:55815427"/>
<dbReference type="EMBL" id="MN703411">
    <property type="protein sequence ID" value="QGZ17198.1"/>
    <property type="molecule type" value="Genomic_DNA"/>
</dbReference>
<reference evidence="1 2" key="1">
    <citation type="submission" date="2019-11" db="EMBL/GenBank/DDBJ databases">
        <authorList>
            <person name="Donovan J."/>
            <person name="Schaffer R."/>
            <person name="Bae M.S."/>
            <person name="Gitobu P.N."/>
            <person name="Guan P."/>
            <person name="Olavarrieta M.P."/>
            <person name="Perez Cortez K."/>
            <person name="Tozier F.G."/>
            <person name="Vasilopoulos H."/>
            <person name="Zhang S."/>
            <person name="Kapinos A."/>
            <person name="Freise A.C."/>
            <person name="Moberg-Parker J."/>
            <person name="Garlena R.A."/>
            <person name="Russell D.A."/>
            <person name="Pope W.H."/>
            <person name="Jacobs-Sera D."/>
            <person name="Hatfull G.F."/>
        </authorList>
    </citation>
    <scope>NUCLEOTIDE SEQUENCE [LARGE SCALE GENOMIC DNA]</scope>
</reference>
<accession>A0A6B9J8J1</accession>
<dbReference type="InterPro" id="IPR025234">
    <property type="entry name" value="YjzH-like"/>
</dbReference>
<protein>
    <recommendedName>
        <fullName evidence="3">DUF4177 domain-containing protein</fullName>
    </recommendedName>
</protein>
<dbReference type="Proteomes" id="UP000438167">
    <property type="component" value="Segment"/>
</dbReference>